<keyword evidence="2" id="KW-1185">Reference proteome</keyword>
<dbReference type="EMBL" id="CP000780">
    <property type="protein sequence ID" value="ABS55828.1"/>
    <property type="molecule type" value="Genomic_DNA"/>
</dbReference>
<dbReference type="STRING" id="456442.Mboo_1310"/>
<accession>A7I7W7</accession>
<dbReference type="KEGG" id="mbn:Mboo_1310"/>
<dbReference type="Proteomes" id="UP000002408">
    <property type="component" value="Chromosome"/>
</dbReference>
<organism evidence="1 2">
    <name type="scientific">Methanoregula boonei (strain DSM 21154 / JCM 14090 / 6A8)</name>
    <dbReference type="NCBI Taxonomy" id="456442"/>
    <lineage>
        <taxon>Archaea</taxon>
        <taxon>Methanobacteriati</taxon>
        <taxon>Methanobacteriota</taxon>
        <taxon>Stenosarchaea group</taxon>
        <taxon>Methanomicrobia</taxon>
        <taxon>Methanomicrobiales</taxon>
        <taxon>Methanoregulaceae</taxon>
        <taxon>Methanoregula</taxon>
    </lineage>
</organism>
<reference evidence="2" key="1">
    <citation type="journal article" date="2015" name="Microbiology">
        <title>Genome of Methanoregula boonei 6A8 reveals adaptations to oligotrophic peatland environments.</title>
        <authorList>
            <person name="Braeuer S."/>
            <person name="Cadillo-Quiroz H."/>
            <person name="Kyrpides N."/>
            <person name="Woyke T."/>
            <person name="Goodwin L."/>
            <person name="Detter C."/>
            <person name="Podell S."/>
            <person name="Yavitt J.B."/>
            <person name="Zinder S.H."/>
        </authorList>
    </citation>
    <scope>NUCLEOTIDE SEQUENCE [LARGE SCALE GENOMIC DNA]</scope>
    <source>
        <strain evidence="2">DSM 21154 / JCM 14090 / 6A8</strain>
    </source>
</reference>
<dbReference type="HOGENOM" id="CLU_1269916_0_0_2"/>
<protein>
    <submittedName>
        <fullName evidence="1">Uncharacterized protein</fullName>
    </submittedName>
</protein>
<dbReference type="AlphaFoldDB" id="A7I7W7"/>
<evidence type="ECO:0000313" key="2">
    <source>
        <dbReference type="Proteomes" id="UP000002408"/>
    </source>
</evidence>
<gene>
    <name evidence="1" type="ordered locus">Mboo_1310</name>
</gene>
<dbReference type="eggNOG" id="arCOG13632">
    <property type="taxonomic scope" value="Archaea"/>
</dbReference>
<name>A7I7W7_METB6</name>
<sequence precursor="true">MHSEGITMKSLFICASVIILIIISCMAGCIANQNASGNSQTSTSVSPALAMVTTSASSGQSQENSSDCSIPSLVFNTSQETTNVSWGFSFSNDNGSYALPYGSIIYHGYDGLTRIFDRNGTQILIANDSDNLSPTPGGLLQSTKVVQVPSGAFLQDNGNMTQILLSGTCIGTIINANSSSVGSPAPSRQICHCPMAPAIATTTTQQSTPTDGLCHCQ</sequence>
<proteinExistence type="predicted"/>
<evidence type="ECO:0000313" key="1">
    <source>
        <dbReference type="EMBL" id="ABS55828.1"/>
    </source>
</evidence>